<protein>
    <submittedName>
        <fullName evidence="2">Uncharacterized protein</fullName>
    </submittedName>
</protein>
<dbReference type="Gene3D" id="3.40.50.300">
    <property type="entry name" value="P-loop containing nucleotide triphosphate hydrolases"/>
    <property type="match status" value="1"/>
</dbReference>
<dbReference type="AlphaFoldDB" id="A0A7I8KVZ3"/>
<proteinExistence type="predicted"/>
<dbReference type="EMBL" id="LR743596">
    <property type="protein sequence ID" value="CAA2625893.1"/>
    <property type="molecule type" value="Genomic_DNA"/>
</dbReference>
<dbReference type="GO" id="GO:0045003">
    <property type="term" value="P:double-strand break repair via synthesis-dependent strand annealing"/>
    <property type="evidence" value="ECO:0007669"/>
    <property type="project" value="TreeGrafter"/>
</dbReference>
<dbReference type="GO" id="GO:0015616">
    <property type="term" value="F:DNA translocase activity"/>
    <property type="evidence" value="ECO:0007669"/>
    <property type="project" value="TreeGrafter"/>
</dbReference>
<reference evidence="2" key="1">
    <citation type="submission" date="2020-02" db="EMBL/GenBank/DDBJ databases">
        <authorList>
            <person name="Scholz U."/>
            <person name="Mascher M."/>
            <person name="Fiebig A."/>
        </authorList>
    </citation>
    <scope>NUCLEOTIDE SEQUENCE</scope>
</reference>
<evidence type="ECO:0000313" key="2">
    <source>
        <dbReference type="EMBL" id="CAA7401960.1"/>
    </source>
</evidence>
<evidence type="ECO:0000313" key="1">
    <source>
        <dbReference type="EMBL" id="CAA2625893.1"/>
    </source>
</evidence>
<keyword evidence="3" id="KW-1185">Reference proteome</keyword>
<dbReference type="PANTHER" id="PTHR45629">
    <property type="entry name" value="SNF2/RAD54 FAMILY MEMBER"/>
    <property type="match status" value="1"/>
</dbReference>
<dbReference type="EMBL" id="LR746272">
    <property type="protein sequence ID" value="CAA7401960.1"/>
    <property type="molecule type" value="Genomic_DNA"/>
</dbReference>
<name>A0A7I8KVZ3_SPIIN</name>
<dbReference type="GO" id="GO:0007131">
    <property type="term" value="P:reciprocal meiotic recombination"/>
    <property type="evidence" value="ECO:0007669"/>
    <property type="project" value="TreeGrafter"/>
</dbReference>
<accession>A0A7I8KVZ3</accession>
<dbReference type="Proteomes" id="UP000663760">
    <property type="component" value="Chromosome 9"/>
</dbReference>
<dbReference type="PANTHER" id="PTHR45629:SF7">
    <property type="entry name" value="DNA EXCISION REPAIR PROTEIN ERCC-6-RELATED"/>
    <property type="match status" value="1"/>
</dbReference>
<dbReference type="InterPro" id="IPR027417">
    <property type="entry name" value="P-loop_NTPase"/>
</dbReference>
<dbReference type="InterPro" id="IPR050496">
    <property type="entry name" value="SNF2_RAD54_helicase_repair"/>
</dbReference>
<gene>
    <name evidence="1" type="ORF">SI7747_09011618</name>
    <name evidence="2" type="ORF">SI8410_09012638</name>
</gene>
<organism evidence="2 3">
    <name type="scientific">Spirodela intermedia</name>
    <name type="common">Intermediate duckweed</name>
    <dbReference type="NCBI Taxonomy" id="51605"/>
    <lineage>
        <taxon>Eukaryota</taxon>
        <taxon>Viridiplantae</taxon>
        <taxon>Streptophyta</taxon>
        <taxon>Embryophyta</taxon>
        <taxon>Tracheophyta</taxon>
        <taxon>Spermatophyta</taxon>
        <taxon>Magnoliopsida</taxon>
        <taxon>Liliopsida</taxon>
        <taxon>Araceae</taxon>
        <taxon>Lemnoideae</taxon>
        <taxon>Spirodela</taxon>
    </lineage>
</organism>
<evidence type="ECO:0000313" key="3">
    <source>
        <dbReference type="Proteomes" id="UP000663760"/>
    </source>
</evidence>
<dbReference type="GO" id="GO:0005634">
    <property type="term" value="C:nucleus"/>
    <property type="evidence" value="ECO:0007669"/>
    <property type="project" value="TreeGrafter"/>
</dbReference>
<dbReference type="OrthoDB" id="448448at2759"/>
<sequence>MKRSKILANCSEGIMQSSEAWSLANLRQKTDVCIVLVPNYTQDEFVFLLSSKAVGCGLNLIGGNRLVLSFPDWNPINISR</sequence>